<dbReference type="HOGENOM" id="CLU_1379270_0_0_1"/>
<name>A0A261BEZ1_CAERE</name>
<dbReference type="Proteomes" id="UP000216624">
    <property type="component" value="Unassembled WGS sequence"/>
</dbReference>
<evidence type="ECO:0000313" key="1">
    <source>
        <dbReference type="EMBL" id="OZG08265.1"/>
    </source>
</evidence>
<protein>
    <submittedName>
        <fullName evidence="1">Uncharacterized protein</fullName>
    </submittedName>
</protein>
<dbReference type="EMBL" id="NMWX01000001">
    <property type="protein sequence ID" value="OZG08265.1"/>
    <property type="molecule type" value="Genomic_DNA"/>
</dbReference>
<dbReference type="KEGG" id="crq:GCK72_023872"/>
<comment type="caution">
    <text evidence="1">The sequence shown here is derived from an EMBL/GenBank/DDBJ whole genome shotgun (WGS) entry which is preliminary data.</text>
</comment>
<reference evidence="1" key="1">
    <citation type="submission" date="2017-08" db="EMBL/GenBank/DDBJ databases">
        <authorList>
            <person name="de Groot N.N."/>
        </authorList>
    </citation>
    <scope>NUCLEOTIDE SEQUENCE [LARGE SCALE GENOMIC DNA]</scope>
    <source>
        <strain evidence="1">PX439</strain>
    </source>
</reference>
<gene>
    <name evidence="1" type="ORF">FL82_00621</name>
</gene>
<evidence type="ECO:0000313" key="2">
    <source>
        <dbReference type="Proteomes" id="UP000216624"/>
    </source>
</evidence>
<sequence>MESYDLINVLMDYWDKYERYSTDRNSTSYITKYDGALLRIESECDLEKRALRMQEAIEMQTGTGTSVTQKLPVLKGPQFAEVRQALKTLRQKYATLNSRSIPRFIKKEKERQAETMRRIKEVSRQKIQAILNEERPRFLREAYAAREQAALNVAAQQQPKEVETDPVPPRNERMPRPNYRDDDSSEEEDDNDDPPYRV</sequence>
<feature type="non-terminal residue" evidence="1">
    <location>
        <position position="1"/>
    </location>
</feature>
<keyword evidence="2" id="KW-1185">Reference proteome</keyword>
<organism evidence="1 2">
    <name type="scientific">Caenorhabditis remanei</name>
    <name type="common">Caenorhabditis vulgaris</name>
    <dbReference type="NCBI Taxonomy" id="31234"/>
    <lineage>
        <taxon>Eukaryota</taxon>
        <taxon>Metazoa</taxon>
        <taxon>Ecdysozoa</taxon>
        <taxon>Nematoda</taxon>
        <taxon>Chromadorea</taxon>
        <taxon>Rhabditida</taxon>
        <taxon>Rhabditina</taxon>
        <taxon>Rhabditomorpha</taxon>
        <taxon>Rhabditoidea</taxon>
        <taxon>Rhabditidae</taxon>
        <taxon>Peloderinae</taxon>
        <taxon>Caenorhabditis</taxon>
    </lineage>
</organism>
<accession>A0A261BEZ1</accession>
<proteinExistence type="predicted"/>
<dbReference type="CTD" id="9803552"/>